<organism evidence="2 3">
    <name type="scientific">Stylosanthes scabra</name>
    <dbReference type="NCBI Taxonomy" id="79078"/>
    <lineage>
        <taxon>Eukaryota</taxon>
        <taxon>Viridiplantae</taxon>
        <taxon>Streptophyta</taxon>
        <taxon>Embryophyta</taxon>
        <taxon>Tracheophyta</taxon>
        <taxon>Spermatophyta</taxon>
        <taxon>Magnoliopsida</taxon>
        <taxon>eudicotyledons</taxon>
        <taxon>Gunneridae</taxon>
        <taxon>Pentapetalae</taxon>
        <taxon>rosids</taxon>
        <taxon>fabids</taxon>
        <taxon>Fabales</taxon>
        <taxon>Fabaceae</taxon>
        <taxon>Papilionoideae</taxon>
        <taxon>50 kb inversion clade</taxon>
        <taxon>dalbergioids sensu lato</taxon>
        <taxon>Dalbergieae</taxon>
        <taxon>Pterocarpus clade</taxon>
        <taxon>Stylosanthes</taxon>
    </lineage>
</organism>
<accession>A0ABU6USX5</accession>
<protein>
    <submittedName>
        <fullName evidence="2">Uncharacterized protein</fullName>
    </submittedName>
</protein>
<reference evidence="2 3" key="1">
    <citation type="journal article" date="2023" name="Plants (Basel)">
        <title>Bridging the Gap: Combining Genomics and Transcriptomics Approaches to Understand Stylosanthes scabra, an Orphan Legume from the Brazilian Caatinga.</title>
        <authorList>
            <person name="Ferreira-Neto J.R.C."/>
            <person name="da Silva M.D."/>
            <person name="Binneck E."/>
            <person name="de Melo N.F."/>
            <person name="da Silva R.H."/>
            <person name="de Melo A.L.T.M."/>
            <person name="Pandolfi V."/>
            <person name="Bustamante F.O."/>
            <person name="Brasileiro-Vidal A.C."/>
            <person name="Benko-Iseppon A.M."/>
        </authorList>
    </citation>
    <scope>NUCLEOTIDE SEQUENCE [LARGE SCALE GENOMIC DNA]</scope>
    <source>
        <tissue evidence="2">Leaves</tissue>
    </source>
</reference>
<feature type="compositionally biased region" description="Polar residues" evidence="1">
    <location>
        <begin position="135"/>
        <end position="159"/>
    </location>
</feature>
<name>A0ABU6USX5_9FABA</name>
<feature type="compositionally biased region" description="Acidic residues" evidence="1">
    <location>
        <begin position="170"/>
        <end position="183"/>
    </location>
</feature>
<evidence type="ECO:0000313" key="3">
    <source>
        <dbReference type="Proteomes" id="UP001341840"/>
    </source>
</evidence>
<feature type="region of interest" description="Disordered" evidence="1">
    <location>
        <begin position="107"/>
        <end position="183"/>
    </location>
</feature>
<gene>
    <name evidence="2" type="ORF">PIB30_087243</name>
</gene>
<keyword evidence="3" id="KW-1185">Reference proteome</keyword>
<evidence type="ECO:0000313" key="2">
    <source>
        <dbReference type="EMBL" id="MED6164184.1"/>
    </source>
</evidence>
<evidence type="ECO:0000256" key="1">
    <source>
        <dbReference type="SAM" id="MobiDB-lite"/>
    </source>
</evidence>
<dbReference type="EMBL" id="JASCZI010122357">
    <property type="protein sequence ID" value="MED6164184.1"/>
    <property type="molecule type" value="Genomic_DNA"/>
</dbReference>
<dbReference type="Proteomes" id="UP001341840">
    <property type="component" value="Unassembled WGS sequence"/>
</dbReference>
<comment type="caution">
    <text evidence="2">The sequence shown here is derived from an EMBL/GenBank/DDBJ whole genome shotgun (WGS) entry which is preliminary data.</text>
</comment>
<sequence length="183" mass="19945">MNKTPEEAWELIETVADANQHFNRRATSKGVYEVVPFNSTVLAKSLVDIAAMLKEIKEGQQVTPTLLKRQPDTSQQNPVKHCGICSPITLTSVHSFKKIIHYPHCPKGKSINEGSSEKDRGSALSSDRAAAKNCQPINRQPSGSSPTFKTTAVSTSSKPQGGINAVQVEVVEDEVEDEDDEND</sequence>
<proteinExistence type="predicted"/>